<name>A0A5S4G1C0_9ACTN</name>
<keyword evidence="2 5" id="KW-0418">Kinase</keyword>
<dbReference type="InterPro" id="IPR050482">
    <property type="entry name" value="Sensor_HK_TwoCompSys"/>
</dbReference>
<evidence type="ECO:0000259" key="4">
    <source>
        <dbReference type="SMART" id="SM00387"/>
    </source>
</evidence>
<dbReference type="Gene3D" id="3.30.565.10">
    <property type="entry name" value="Histidine kinase-like ATPase, C-terminal domain"/>
    <property type="match status" value="1"/>
</dbReference>
<dbReference type="EMBL" id="VCKZ01000535">
    <property type="protein sequence ID" value="TMR26758.1"/>
    <property type="molecule type" value="Genomic_DNA"/>
</dbReference>
<dbReference type="PANTHER" id="PTHR24421:SF56">
    <property type="entry name" value="OXYGEN SENSOR HISTIDINE KINASE RESPONSE REGULATOR DOST"/>
    <property type="match status" value="1"/>
</dbReference>
<evidence type="ECO:0000256" key="1">
    <source>
        <dbReference type="ARBA" id="ARBA00022679"/>
    </source>
</evidence>
<dbReference type="PANTHER" id="PTHR24421">
    <property type="entry name" value="NITRATE/NITRITE SENSOR PROTEIN NARX-RELATED"/>
    <property type="match status" value="1"/>
</dbReference>
<protein>
    <submittedName>
        <fullName evidence="5">Histidine kinase</fullName>
    </submittedName>
</protein>
<dbReference type="InterPro" id="IPR003594">
    <property type="entry name" value="HATPase_dom"/>
</dbReference>
<feature type="non-terminal residue" evidence="5">
    <location>
        <position position="1"/>
    </location>
</feature>
<dbReference type="InterPro" id="IPR036890">
    <property type="entry name" value="HATPase_C_sf"/>
</dbReference>
<comment type="caution">
    <text evidence="5">The sequence shown here is derived from an EMBL/GenBank/DDBJ whole genome shotgun (WGS) entry which is preliminary data.</text>
</comment>
<dbReference type="GO" id="GO:0016301">
    <property type="term" value="F:kinase activity"/>
    <property type="evidence" value="ECO:0007669"/>
    <property type="project" value="UniProtKB-KW"/>
</dbReference>
<dbReference type="RefSeq" id="WP_240808572.1">
    <property type="nucleotide sequence ID" value="NZ_VCKZ01000535.1"/>
</dbReference>
<keyword evidence="6" id="KW-1185">Reference proteome</keyword>
<dbReference type="Pfam" id="PF02518">
    <property type="entry name" value="HATPase_c"/>
    <property type="match status" value="1"/>
</dbReference>
<accession>A0A5S4G1C0</accession>
<gene>
    <name evidence="5" type="ORF">ETD96_40615</name>
</gene>
<reference evidence="5 6" key="1">
    <citation type="submission" date="2019-05" db="EMBL/GenBank/DDBJ databases">
        <title>Draft genome sequence of Actinomadura geliboluensis A8036.</title>
        <authorList>
            <person name="Saricaoglu S."/>
            <person name="Isik K."/>
        </authorList>
    </citation>
    <scope>NUCLEOTIDE SEQUENCE [LARGE SCALE GENOMIC DNA]</scope>
    <source>
        <strain evidence="5 6">A8036</strain>
    </source>
</reference>
<evidence type="ECO:0000256" key="3">
    <source>
        <dbReference type="ARBA" id="ARBA00023012"/>
    </source>
</evidence>
<dbReference type="GO" id="GO:0000160">
    <property type="term" value="P:phosphorelay signal transduction system"/>
    <property type="evidence" value="ECO:0007669"/>
    <property type="project" value="UniProtKB-KW"/>
</dbReference>
<dbReference type="CDD" id="cd16917">
    <property type="entry name" value="HATPase_UhpB-NarQ-NarX-like"/>
    <property type="match status" value="1"/>
</dbReference>
<evidence type="ECO:0000256" key="2">
    <source>
        <dbReference type="ARBA" id="ARBA00022777"/>
    </source>
</evidence>
<dbReference type="SMART" id="SM00387">
    <property type="entry name" value="HATPase_c"/>
    <property type="match status" value="1"/>
</dbReference>
<feature type="domain" description="Histidine kinase/HSP90-like ATPase" evidence="4">
    <location>
        <begin position="33"/>
        <end position="122"/>
    </location>
</feature>
<evidence type="ECO:0000313" key="6">
    <source>
        <dbReference type="Proteomes" id="UP000305238"/>
    </source>
</evidence>
<organism evidence="5 6">
    <name type="scientific">Actinomadura geliboluensis</name>
    <dbReference type="NCBI Taxonomy" id="882440"/>
    <lineage>
        <taxon>Bacteria</taxon>
        <taxon>Bacillati</taxon>
        <taxon>Actinomycetota</taxon>
        <taxon>Actinomycetes</taxon>
        <taxon>Streptosporangiales</taxon>
        <taxon>Thermomonosporaceae</taxon>
        <taxon>Actinomadura</taxon>
    </lineage>
</organism>
<sequence length="123" mass="13010">SRVHALVDAAAEQLGFAPSVRLDGLLDTAVDDEIGEHLQAVVREALSNVARHARASQVTVAIDVDDVLCLRVEDDGVGIPQGGRRSGLRNMSERAEKLGGSFTAEPRPDGGTVLTWTAPLKEA</sequence>
<dbReference type="AlphaFoldDB" id="A0A5S4G1C0"/>
<keyword evidence="3" id="KW-0902">Two-component regulatory system</keyword>
<keyword evidence="1" id="KW-0808">Transferase</keyword>
<dbReference type="SUPFAM" id="SSF55874">
    <property type="entry name" value="ATPase domain of HSP90 chaperone/DNA topoisomerase II/histidine kinase"/>
    <property type="match status" value="1"/>
</dbReference>
<evidence type="ECO:0000313" key="5">
    <source>
        <dbReference type="EMBL" id="TMR26758.1"/>
    </source>
</evidence>
<proteinExistence type="predicted"/>
<dbReference type="Proteomes" id="UP000305238">
    <property type="component" value="Unassembled WGS sequence"/>
</dbReference>